<dbReference type="InterPro" id="IPR055411">
    <property type="entry name" value="LRR_FXL15/At3g58940/PEG3-like"/>
</dbReference>
<dbReference type="InterPro" id="IPR050232">
    <property type="entry name" value="FBL13/AtMIF1-like"/>
</dbReference>
<evidence type="ECO:0000313" key="2">
    <source>
        <dbReference type="EMBL" id="KAF8716770.1"/>
    </source>
</evidence>
<comment type="caution">
    <text evidence="2">The sequence shown here is derived from an EMBL/GenBank/DDBJ whole genome shotgun (WGS) entry which is preliminary data.</text>
</comment>
<dbReference type="Gene3D" id="3.80.10.10">
    <property type="entry name" value="Ribonuclease Inhibitor"/>
    <property type="match status" value="2"/>
</dbReference>
<dbReference type="OrthoDB" id="693880at2759"/>
<dbReference type="SUPFAM" id="SSF81383">
    <property type="entry name" value="F-box domain"/>
    <property type="match status" value="1"/>
</dbReference>
<feature type="domain" description="F-box/LRR-repeat protein 15/At3g58940/PEG3-like LRR" evidence="1">
    <location>
        <begin position="620"/>
        <end position="730"/>
    </location>
</feature>
<proteinExistence type="predicted"/>
<dbReference type="InterPro" id="IPR032675">
    <property type="entry name" value="LRR_dom_sf"/>
</dbReference>
<accession>A0A835C7M1</accession>
<sequence length="945" mass="105001">METYWSRTKRAAQALHDMIGAVLSDPAARQVEELRVGALMFGRASANVFTGLGLGALSYGAHHPSEALRVLHLTNCSSFTPPPPGTSSFPQLKEMRLRWCGVPCAELQGMIDAAPLLATLRLEFVHLSSADEITLDDPRRARCYMLRCLAVTALVLENCACPWVPDGIELDTPRLRYLRFKGPVSLERVSLKSHAQILDRVDLHFDDHGPVRSHFVEPVCSSKVRMPFWQFLGGFSRIKVLKLKLDYPIDHIAIAEKELGALLGDTLFSNLERLELEGTYDADSKEDTGIAIANLLNCFPVLRDLRLKLSKTRPRQSASDLLHFASTKAQSDFNESVDHFERRRILLFDDEDGDDSSYEVSDIPALSEHSFNCLHRHIRRVSLQFRMEEPNCFVAQLAKFFTKNAELLEEMYIDDGEHRISEHLSRKVVRSERRDAQRESGGDCLSKLGDGVLGHILSFLPAFQAAQATVLSRRWRHIFGLVHTISLDRYWKKPRVGVLWPSVPRAGVPATFGDMISAALLGRHRGGVPLRKLHIALRHFHGVTPAMVDQWLSCAMELAGGEYFHLHLRLGGSLACSLGRRRGSFPAAGRLHATCGGEREDDDEEDEDYPVLLLTHNGAAIPRSIPVPTRIFSCVVLRSLRLGPCQLHLPATIDLPCLETLLLTGVVGPGAGAQVQRLVTACPRLADLTLEACAKLTTLSVIDKRLRRLALRCCHGLAAVAADASELRVLEYRGVVPPSFLTMHGPPRISSCTLDLCGEELADPSRLRDFLHLFACAKHLHFKSAQLGFGVGHDVFSCAPAFLTFASLRRLELTGLSPRDGADVVTAVTKILEQTPSLETLTLFFLPELRKKGATVDLDKLRYVALAVPDGVAIPCVTQRVREINLVHYRAAVSQRTLAKFLLRNAPALEELCCAFAPGPLWMQTELMEEMKSWVMNKSTKLMFV</sequence>
<dbReference type="PANTHER" id="PTHR31900">
    <property type="entry name" value="F-BOX/RNI SUPERFAMILY PROTEIN-RELATED"/>
    <property type="match status" value="1"/>
</dbReference>
<dbReference type="SUPFAM" id="SSF52047">
    <property type="entry name" value="RNI-like"/>
    <property type="match status" value="2"/>
</dbReference>
<protein>
    <recommendedName>
        <fullName evidence="1">F-box/LRR-repeat protein 15/At3g58940/PEG3-like LRR domain-containing protein</fullName>
    </recommendedName>
</protein>
<feature type="domain" description="F-box/LRR-repeat protein 15/At3g58940/PEG3-like LRR" evidence="1">
    <location>
        <begin position="65"/>
        <end position="126"/>
    </location>
</feature>
<dbReference type="AlphaFoldDB" id="A0A835C7M1"/>
<keyword evidence="3" id="KW-1185">Reference proteome</keyword>
<dbReference type="Proteomes" id="UP000636709">
    <property type="component" value="Unassembled WGS sequence"/>
</dbReference>
<evidence type="ECO:0000313" key="3">
    <source>
        <dbReference type="Proteomes" id="UP000636709"/>
    </source>
</evidence>
<evidence type="ECO:0000259" key="1">
    <source>
        <dbReference type="Pfam" id="PF24758"/>
    </source>
</evidence>
<dbReference type="EMBL" id="JACEFO010001719">
    <property type="protein sequence ID" value="KAF8716770.1"/>
    <property type="molecule type" value="Genomic_DNA"/>
</dbReference>
<reference evidence="2" key="1">
    <citation type="submission" date="2020-07" db="EMBL/GenBank/DDBJ databases">
        <title>Genome sequence and genetic diversity analysis of an under-domesticated orphan crop, white fonio (Digitaria exilis).</title>
        <authorList>
            <person name="Bennetzen J.L."/>
            <person name="Chen S."/>
            <person name="Ma X."/>
            <person name="Wang X."/>
            <person name="Yssel A.E.J."/>
            <person name="Chaluvadi S.R."/>
            <person name="Johnson M."/>
            <person name="Gangashetty P."/>
            <person name="Hamidou F."/>
            <person name="Sanogo M.D."/>
            <person name="Zwaenepoel A."/>
            <person name="Wallace J."/>
            <person name="Van De Peer Y."/>
            <person name="Van Deynze A."/>
        </authorList>
    </citation>
    <scope>NUCLEOTIDE SEQUENCE</scope>
    <source>
        <tissue evidence="2">Leaves</tissue>
    </source>
</reference>
<name>A0A835C7M1_9POAL</name>
<dbReference type="InterPro" id="IPR036047">
    <property type="entry name" value="F-box-like_dom_sf"/>
</dbReference>
<gene>
    <name evidence="2" type="ORF">HU200_025862</name>
</gene>
<organism evidence="2 3">
    <name type="scientific">Digitaria exilis</name>
    <dbReference type="NCBI Taxonomy" id="1010633"/>
    <lineage>
        <taxon>Eukaryota</taxon>
        <taxon>Viridiplantae</taxon>
        <taxon>Streptophyta</taxon>
        <taxon>Embryophyta</taxon>
        <taxon>Tracheophyta</taxon>
        <taxon>Spermatophyta</taxon>
        <taxon>Magnoliopsida</taxon>
        <taxon>Liliopsida</taxon>
        <taxon>Poales</taxon>
        <taxon>Poaceae</taxon>
        <taxon>PACMAD clade</taxon>
        <taxon>Panicoideae</taxon>
        <taxon>Panicodae</taxon>
        <taxon>Paniceae</taxon>
        <taxon>Anthephorinae</taxon>
        <taxon>Digitaria</taxon>
    </lineage>
</organism>
<dbReference type="Pfam" id="PF24758">
    <property type="entry name" value="LRR_At5g56370"/>
    <property type="match status" value="2"/>
</dbReference>
<dbReference type="PANTHER" id="PTHR31900:SF30">
    <property type="entry name" value="SUPERFAMILY PROTEIN, PUTATIVE-RELATED"/>
    <property type="match status" value="1"/>
</dbReference>